<dbReference type="PANTHER" id="PTHR43674:SF16">
    <property type="entry name" value="CARBON-NITROGEN FAMILY, PUTATIVE (AFU_ORTHOLOGUE AFUA_5G02350)-RELATED"/>
    <property type="match status" value="1"/>
</dbReference>
<reference evidence="3 4" key="1">
    <citation type="journal article" date="2010" name="J. Bacteriol.">
        <title>Genome sequences of Oceanicola granulosus HTCC2516(T) and Oceanicola batsensis HTCC2597(TDelta).</title>
        <authorList>
            <person name="Thrash J.C."/>
            <person name="Cho J.C."/>
            <person name="Vergin K.L."/>
            <person name="Giovannoni S.J."/>
        </authorList>
    </citation>
    <scope>NUCLEOTIDE SEQUENCE [LARGE SCALE GENOMIC DNA]</scope>
    <source>
        <strain evidence="4">ATCC BAA-863 / DSM 15984 / KCTC 12145 / HTCC2597</strain>
    </source>
</reference>
<sequence>MTRIAAATYPLDWFDGWPDYEAKMRGWVSEAAGAGADILLFPEYGAMELASLSGVDPADLDAATAAVADNMACATGILSDLARAHGVHVVAPSGPVRAGDALINRAHFLWPDGRIGHQDKQIMTPWEISPWRVAGHGPLRLFDTDHGRIAILVCYDCEFPLLARKVTEAGADLILVPSATETVAGYHRVRIGAMARALEGQCFTAMASVTGPYPIEAVDVSHGAGGIFCPPDVGLPETGIVACGALDKAGWTYGDIDLAALTRVREEGGVRLRADWPLQEGRQLERP</sequence>
<comment type="caution">
    <text evidence="3">The sequence shown here is derived from an EMBL/GenBank/DDBJ whole genome shotgun (WGS) entry which is preliminary data.</text>
</comment>
<dbReference type="eggNOG" id="COG0388">
    <property type="taxonomic scope" value="Bacteria"/>
</dbReference>
<organism evidence="3 4">
    <name type="scientific">Pseudooceanicola batsensis (strain ATCC BAA-863 / DSM 15984 / KCTC 12145 / HTCC2597)</name>
    <name type="common">Oceanicola batsensis</name>
    <dbReference type="NCBI Taxonomy" id="252305"/>
    <lineage>
        <taxon>Bacteria</taxon>
        <taxon>Pseudomonadati</taxon>
        <taxon>Pseudomonadota</taxon>
        <taxon>Alphaproteobacteria</taxon>
        <taxon>Rhodobacterales</taxon>
        <taxon>Paracoccaceae</taxon>
        <taxon>Pseudooceanicola</taxon>
    </lineage>
</organism>
<dbReference type="AlphaFoldDB" id="A3TUL0"/>
<dbReference type="Pfam" id="PF00795">
    <property type="entry name" value="CN_hydrolase"/>
    <property type="match status" value="1"/>
</dbReference>
<proteinExistence type="predicted"/>
<dbReference type="OrthoDB" id="9811121at2"/>
<dbReference type="CDD" id="cd07574">
    <property type="entry name" value="nitrilase_Rim1_like"/>
    <property type="match status" value="1"/>
</dbReference>
<dbReference type="SUPFAM" id="SSF56317">
    <property type="entry name" value="Carbon-nitrogen hydrolase"/>
    <property type="match status" value="1"/>
</dbReference>
<dbReference type="PROSITE" id="PS50263">
    <property type="entry name" value="CN_HYDROLASE"/>
    <property type="match status" value="1"/>
</dbReference>
<evidence type="ECO:0000256" key="1">
    <source>
        <dbReference type="ARBA" id="ARBA00022801"/>
    </source>
</evidence>
<keyword evidence="1 3" id="KW-0378">Hydrolase</keyword>
<dbReference type="RefSeq" id="WP_009805960.1">
    <property type="nucleotide sequence ID" value="NZ_CH724131.1"/>
</dbReference>
<dbReference type="STRING" id="252305.OB2597_08689"/>
<feature type="domain" description="CN hydrolase" evidence="2">
    <location>
        <begin position="2"/>
        <end position="258"/>
    </location>
</feature>
<dbReference type="HOGENOM" id="CLU_030130_5_0_5"/>
<dbReference type="InterPro" id="IPR036526">
    <property type="entry name" value="C-N_Hydrolase_sf"/>
</dbReference>
<dbReference type="InterPro" id="IPR050345">
    <property type="entry name" value="Aliph_Amidase/BUP"/>
</dbReference>
<dbReference type="InterPro" id="IPR003010">
    <property type="entry name" value="C-N_Hydrolase"/>
</dbReference>
<protein>
    <submittedName>
        <fullName evidence="3">Hydrolase, carbon-nitrogen family protein</fullName>
    </submittedName>
</protein>
<dbReference type="EMBL" id="AAMO01000002">
    <property type="protein sequence ID" value="EAQ04206.1"/>
    <property type="molecule type" value="Genomic_DNA"/>
</dbReference>
<evidence type="ECO:0000313" key="4">
    <source>
        <dbReference type="Proteomes" id="UP000004318"/>
    </source>
</evidence>
<evidence type="ECO:0000313" key="3">
    <source>
        <dbReference type="EMBL" id="EAQ04206.1"/>
    </source>
</evidence>
<keyword evidence="4" id="KW-1185">Reference proteome</keyword>
<dbReference type="PANTHER" id="PTHR43674">
    <property type="entry name" value="NITRILASE C965.09-RELATED"/>
    <property type="match status" value="1"/>
</dbReference>
<evidence type="ECO:0000259" key="2">
    <source>
        <dbReference type="PROSITE" id="PS50263"/>
    </source>
</evidence>
<dbReference type="Gene3D" id="3.60.110.10">
    <property type="entry name" value="Carbon-nitrogen hydrolase"/>
    <property type="match status" value="1"/>
</dbReference>
<gene>
    <name evidence="3" type="ORF">OB2597_08689</name>
</gene>
<dbReference type="Proteomes" id="UP000004318">
    <property type="component" value="Unassembled WGS sequence"/>
</dbReference>
<dbReference type="GO" id="GO:0016811">
    <property type="term" value="F:hydrolase activity, acting on carbon-nitrogen (but not peptide) bonds, in linear amides"/>
    <property type="evidence" value="ECO:0007669"/>
    <property type="project" value="TreeGrafter"/>
</dbReference>
<accession>A3TUL0</accession>
<name>A3TUL0_PSEBH</name>